<feature type="domain" description="Trypsin-co-occurring" evidence="2">
    <location>
        <begin position="5"/>
        <end position="81"/>
    </location>
</feature>
<dbReference type="Pfam" id="PF19631">
    <property type="entry name" value="Trypco2"/>
    <property type="match status" value="1"/>
</dbReference>
<proteinExistence type="predicted"/>
<accession>A0ABP6MFP2</accession>
<comment type="caution">
    <text evidence="3">The sequence shown here is derived from an EMBL/GenBank/DDBJ whole genome shotgun (WGS) entry which is preliminary data.</text>
</comment>
<protein>
    <recommendedName>
        <fullName evidence="2">Trypsin-co-occurring domain-containing protein</fullName>
    </recommendedName>
</protein>
<gene>
    <name evidence="3" type="ORF">GCM10010449_29200</name>
</gene>
<sequence>MAGLELTTVVDAIRGQLEDSMNRSAGQRIQFELGDIELEFSVTVTEDSRREGSVKVWVLGAGGSQGSSSAAAHRVKLVLKPKDTVGGGSPHVSDPSVTGLPR</sequence>
<dbReference type="Proteomes" id="UP001501637">
    <property type="component" value="Unassembled WGS sequence"/>
</dbReference>
<evidence type="ECO:0000256" key="1">
    <source>
        <dbReference type="SAM" id="MobiDB-lite"/>
    </source>
</evidence>
<reference evidence="4" key="1">
    <citation type="journal article" date="2019" name="Int. J. Syst. Evol. Microbiol.">
        <title>The Global Catalogue of Microorganisms (GCM) 10K type strain sequencing project: providing services to taxonomists for standard genome sequencing and annotation.</title>
        <authorList>
            <consortium name="The Broad Institute Genomics Platform"/>
            <consortium name="The Broad Institute Genome Sequencing Center for Infectious Disease"/>
            <person name="Wu L."/>
            <person name="Ma J."/>
        </authorList>
    </citation>
    <scope>NUCLEOTIDE SEQUENCE [LARGE SCALE GENOMIC DNA]</scope>
    <source>
        <strain evidence="4">JCM 9092</strain>
    </source>
</reference>
<keyword evidence="4" id="KW-1185">Reference proteome</keyword>
<evidence type="ECO:0000259" key="2">
    <source>
        <dbReference type="Pfam" id="PF19631"/>
    </source>
</evidence>
<evidence type="ECO:0000313" key="3">
    <source>
        <dbReference type="EMBL" id="GAA3104293.1"/>
    </source>
</evidence>
<dbReference type="EMBL" id="BAAAUG010000042">
    <property type="protein sequence ID" value="GAA3104293.1"/>
    <property type="molecule type" value="Genomic_DNA"/>
</dbReference>
<name>A0ABP6MFP2_9ACTN</name>
<dbReference type="InterPro" id="IPR045608">
    <property type="entry name" value="Trypco2"/>
</dbReference>
<organism evidence="3 4">
    <name type="scientific">Streptomyces rectiviolaceus</name>
    <dbReference type="NCBI Taxonomy" id="332591"/>
    <lineage>
        <taxon>Bacteria</taxon>
        <taxon>Bacillati</taxon>
        <taxon>Actinomycetota</taxon>
        <taxon>Actinomycetes</taxon>
        <taxon>Kitasatosporales</taxon>
        <taxon>Streptomycetaceae</taxon>
        <taxon>Streptomyces</taxon>
    </lineage>
</organism>
<dbReference type="RefSeq" id="WP_344521336.1">
    <property type="nucleotide sequence ID" value="NZ_BAAAUG010000042.1"/>
</dbReference>
<evidence type="ECO:0000313" key="4">
    <source>
        <dbReference type="Proteomes" id="UP001501637"/>
    </source>
</evidence>
<feature type="region of interest" description="Disordered" evidence="1">
    <location>
        <begin position="81"/>
        <end position="102"/>
    </location>
</feature>